<evidence type="ECO:0000313" key="2">
    <source>
        <dbReference type="EMBL" id="GGG89847.1"/>
    </source>
</evidence>
<reference evidence="2" key="2">
    <citation type="submission" date="2020-09" db="EMBL/GenBank/DDBJ databases">
        <authorList>
            <person name="Sun Q."/>
            <person name="Zhou Y."/>
        </authorList>
    </citation>
    <scope>NUCLEOTIDE SEQUENCE</scope>
    <source>
        <strain evidence="2">CGMCC 1.12195</strain>
    </source>
</reference>
<proteinExistence type="predicted"/>
<evidence type="ECO:0000256" key="1">
    <source>
        <dbReference type="SAM" id="Phobius"/>
    </source>
</evidence>
<comment type="caution">
    <text evidence="2">The sequence shown here is derived from an EMBL/GenBank/DDBJ whole genome shotgun (WGS) entry which is preliminary data.</text>
</comment>
<dbReference type="AlphaFoldDB" id="A0A917MBN2"/>
<keyword evidence="1" id="KW-0812">Transmembrane</keyword>
<name>A0A917MBN2_9SPHI</name>
<reference evidence="2" key="1">
    <citation type="journal article" date="2014" name="Int. J. Syst. Evol. Microbiol.">
        <title>Complete genome sequence of Corynebacterium casei LMG S-19264T (=DSM 44701T), isolated from a smear-ripened cheese.</title>
        <authorList>
            <consortium name="US DOE Joint Genome Institute (JGI-PGF)"/>
            <person name="Walter F."/>
            <person name="Albersmeier A."/>
            <person name="Kalinowski J."/>
            <person name="Ruckert C."/>
        </authorList>
    </citation>
    <scope>NUCLEOTIDE SEQUENCE</scope>
    <source>
        <strain evidence="2">CGMCC 1.12195</strain>
    </source>
</reference>
<dbReference type="Proteomes" id="UP000660862">
    <property type="component" value="Unassembled WGS sequence"/>
</dbReference>
<organism evidence="2 3">
    <name type="scientific">Parapedobacter pyrenivorans</name>
    <dbReference type="NCBI Taxonomy" id="1305674"/>
    <lineage>
        <taxon>Bacteria</taxon>
        <taxon>Pseudomonadati</taxon>
        <taxon>Bacteroidota</taxon>
        <taxon>Sphingobacteriia</taxon>
        <taxon>Sphingobacteriales</taxon>
        <taxon>Sphingobacteriaceae</taxon>
        <taxon>Parapedobacter</taxon>
    </lineage>
</organism>
<accession>A0A917MBN2</accession>
<feature type="transmembrane region" description="Helical" evidence="1">
    <location>
        <begin position="6"/>
        <end position="27"/>
    </location>
</feature>
<protein>
    <submittedName>
        <fullName evidence="2">Uncharacterized protein</fullName>
    </submittedName>
</protein>
<keyword evidence="1" id="KW-0472">Membrane</keyword>
<sequence>MKITATQFVGFGTVVLVGLIVAAEFVFRNFMQRTYWKRPWQDLIQHELLIPAGIAALIFYNLIIGPINFFDPTPVEPSWPMLAAKRWVWAFFPALGLFYGLLWLLEYSIAPERPDSGPKRGGAWQTAVQNHVIQINYAFHSEIICQQSLNLGYDKTWREELRAYLETPPKAFRKYRYYLGNVAAIPIYPYYSLQAMVLVLNFSLTEDKLILTNAENEDGSGKASLVFRNRHESFSIPVCFADMDEVVKVMANVLTPDYELRLCRLASRHRLLKSLICLQPEEWAELTNTYGKRKMRKYFSPITNRFSSLGFLDIPWKTRSFNVLAKYEDPL</sequence>
<gene>
    <name evidence="2" type="ORF">GCM10007415_25170</name>
</gene>
<keyword evidence="1" id="KW-1133">Transmembrane helix</keyword>
<feature type="transmembrane region" description="Helical" evidence="1">
    <location>
        <begin position="48"/>
        <end position="67"/>
    </location>
</feature>
<keyword evidence="3" id="KW-1185">Reference proteome</keyword>
<dbReference type="EMBL" id="BMER01000002">
    <property type="protein sequence ID" value="GGG89847.1"/>
    <property type="molecule type" value="Genomic_DNA"/>
</dbReference>
<evidence type="ECO:0000313" key="3">
    <source>
        <dbReference type="Proteomes" id="UP000660862"/>
    </source>
</evidence>
<feature type="transmembrane region" description="Helical" evidence="1">
    <location>
        <begin position="87"/>
        <end position="105"/>
    </location>
</feature>